<keyword evidence="1" id="KW-0808">Transferase</keyword>
<sequence length="302" mass="33898">MKTFYSNGKLLLTGEYVVLDGAFSLAIPTKYGQSLIVEEIDEPKISWTSLNDEGNIWFEDEFILNNNEVLKSTNNNTISKRLNEILNIAKTLNPIFLNPEKGVKVTTKLDFPRDWGLGTSSTLINNIAQWANVDAYQLLKNSFGGSGYDIACAQNNTPITYQLQNDNPLAKAVDFNPDFKEHLYFVHLNKKQNSRDGIKHYRDSSENLESAIKEISGITLKILTSNSLRDFENLINSHETIISKITKQTTAKDLLFSDYEGSIKSLGAWGGDFILVTSQGNPTNYFVKKGYNTVIPYSDTVL</sequence>
<dbReference type="Proteomes" id="UP001200022">
    <property type="component" value="Unassembled WGS sequence"/>
</dbReference>
<reference evidence="1 2" key="1">
    <citation type="submission" date="2022-01" db="EMBL/GenBank/DDBJ databases">
        <title>Draft genome sequence of Sabulilitoribacter multivorans KCTC 32326.</title>
        <authorList>
            <person name="Oh J.-S."/>
        </authorList>
    </citation>
    <scope>NUCLEOTIDE SEQUENCE [LARGE SCALE GENOMIC DNA]</scope>
    <source>
        <strain evidence="1 2">M-M16</strain>
    </source>
</reference>
<proteinExistence type="predicted"/>
<dbReference type="NCBIfam" id="NF040656">
    <property type="entry name" value="GHMP_GYDIA"/>
    <property type="match status" value="1"/>
</dbReference>
<comment type="caution">
    <text evidence="1">The sequence shown here is derived from an EMBL/GenBank/DDBJ whole genome shotgun (WGS) entry which is preliminary data.</text>
</comment>
<gene>
    <name evidence="1" type="ORF">L3X39_10340</name>
</gene>
<evidence type="ECO:0000313" key="1">
    <source>
        <dbReference type="EMBL" id="MCF7561034.1"/>
    </source>
</evidence>
<dbReference type="GO" id="GO:0016301">
    <property type="term" value="F:kinase activity"/>
    <property type="evidence" value="ECO:0007669"/>
    <property type="project" value="UniProtKB-KW"/>
</dbReference>
<keyword evidence="1" id="KW-0418">Kinase</keyword>
<evidence type="ECO:0000313" key="2">
    <source>
        <dbReference type="Proteomes" id="UP001200022"/>
    </source>
</evidence>
<dbReference type="InterPro" id="IPR020568">
    <property type="entry name" value="Ribosomal_Su5_D2-typ_SF"/>
</dbReference>
<dbReference type="RefSeq" id="WP_237231713.1">
    <property type="nucleotide sequence ID" value="NZ_JAKKDV010000004.1"/>
</dbReference>
<accession>A0ABS9IKA3</accession>
<keyword evidence="2" id="KW-1185">Reference proteome</keyword>
<protein>
    <submittedName>
        <fullName evidence="1">GHMP kinase</fullName>
    </submittedName>
</protein>
<dbReference type="Gene3D" id="3.30.230.10">
    <property type="match status" value="1"/>
</dbReference>
<organism evidence="1 2">
    <name type="scientific">Flaviramulus multivorans</name>
    <dbReference type="NCBI Taxonomy" id="1304750"/>
    <lineage>
        <taxon>Bacteria</taxon>
        <taxon>Pseudomonadati</taxon>
        <taxon>Bacteroidota</taxon>
        <taxon>Flavobacteriia</taxon>
        <taxon>Flavobacteriales</taxon>
        <taxon>Flavobacteriaceae</taxon>
        <taxon>Flaviramulus</taxon>
    </lineage>
</organism>
<dbReference type="InterPro" id="IPR014721">
    <property type="entry name" value="Ribsml_uS5_D2-typ_fold_subgr"/>
</dbReference>
<dbReference type="EMBL" id="JAKKDV010000004">
    <property type="protein sequence ID" value="MCF7561034.1"/>
    <property type="molecule type" value="Genomic_DNA"/>
</dbReference>
<name>A0ABS9IKA3_9FLAO</name>
<dbReference type="InterPro" id="IPR047765">
    <property type="entry name" value="GHMP_GYDIA-like"/>
</dbReference>
<dbReference type="SUPFAM" id="SSF54211">
    <property type="entry name" value="Ribosomal protein S5 domain 2-like"/>
    <property type="match status" value="1"/>
</dbReference>